<dbReference type="AlphaFoldDB" id="A0A542ZUW4"/>
<organism evidence="5 6">
    <name type="scientific">Rarobacter faecitabidus</name>
    <dbReference type="NCBI Taxonomy" id="13243"/>
    <lineage>
        <taxon>Bacteria</taxon>
        <taxon>Bacillati</taxon>
        <taxon>Actinomycetota</taxon>
        <taxon>Actinomycetes</taxon>
        <taxon>Micrococcales</taxon>
        <taxon>Rarobacteraceae</taxon>
        <taxon>Rarobacter</taxon>
    </lineage>
</organism>
<dbReference type="InterPro" id="IPR023932">
    <property type="entry name" value="CE1759_FMN_reduct"/>
</dbReference>
<proteinExistence type="predicted"/>
<evidence type="ECO:0000313" key="6">
    <source>
        <dbReference type="Proteomes" id="UP000315389"/>
    </source>
</evidence>
<keyword evidence="3" id="KW-0560">Oxidoreductase</keyword>
<dbReference type="EMBL" id="VFOS01000001">
    <property type="protein sequence ID" value="TQL64144.1"/>
    <property type="molecule type" value="Genomic_DNA"/>
</dbReference>
<dbReference type="RefSeq" id="WP_142118879.1">
    <property type="nucleotide sequence ID" value="NZ_BAAASV010000003.1"/>
</dbReference>
<evidence type="ECO:0000313" key="5">
    <source>
        <dbReference type="EMBL" id="TQL64144.1"/>
    </source>
</evidence>
<dbReference type="GO" id="GO:0016491">
    <property type="term" value="F:oxidoreductase activity"/>
    <property type="evidence" value="ECO:0007669"/>
    <property type="project" value="UniProtKB-KW"/>
</dbReference>
<evidence type="ECO:0000259" key="4">
    <source>
        <dbReference type="Pfam" id="PF03358"/>
    </source>
</evidence>
<evidence type="ECO:0000256" key="2">
    <source>
        <dbReference type="ARBA" id="ARBA00022643"/>
    </source>
</evidence>
<dbReference type="PANTHER" id="PTHR43408">
    <property type="entry name" value="FMN REDUCTASE (NADPH)"/>
    <property type="match status" value="1"/>
</dbReference>
<dbReference type="OrthoDB" id="1643408at2"/>
<sequence length="240" mass="25478">MTTTPDSPFEVVAVSAGVSSPSTTRMLADRIGVATREQLAALLPGAEVRVRVVELRELASDIAIASTGALKSERLNEAIATVARADALIAVTPVFKASYTGLFKSFFDVLDDDVLLSMPVVLAATAGTPRHALVPDSDMRPLFAYLRAMAVPTSVFAATEDWADPAGLGRRIKRAATELAALTAARVRQEVLGRQGSTYQRTFDSHGSQDSLADIDFDTDLMRLATGGVADKSPRVSDGR</sequence>
<name>A0A542ZUW4_RARFA</name>
<dbReference type="InterPro" id="IPR029039">
    <property type="entry name" value="Flavoprotein-like_sf"/>
</dbReference>
<keyword evidence="6" id="KW-1185">Reference proteome</keyword>
<accession>A0A542ZUW4</accession>
<dbReference type="PANTHER" id="PTHR43408:SF2">
    <property type="entry name" value="FMN REDUCTASE (NADPH)"/>
    <property type="match status" value="1"/>
</dbReference>
<reference evidence="5 6" key="1">
    <citation type="submission" date="2019-06" db="EMBL/GenBank/DDBJ databases">
        <title>Sequencing the genomes of 1000 actinobacteria strains.</title>
        <authorList>
            <person name="Klenk H.-P."/>
        </authorList>
    </citation>
    <scope>NUCLEOTIDE SEQUENCE [LARGE SCALE GENOMIC DNA]</scope>
    <source>
        <strain evidence="5 6">DSM 4813</strain>
    </source>
</reference>
<evidence type="ECO:0000256" key="3">
    <source>
        <dbReference type="ARBA" id="ARBA00023002"/>
    </source>
</evidence>
<comment type="caution">
    <text evidence="5">The sequence shown here is derived from an EMBL/GenBank/DDBJ whole genome shotgun (WGS) entry which is preliminary data.</text>
</comment>
<evidence type="ECO:0000256" key="1">
    <source>
        <dbReference type="ARBA" id="ARBA00022630"/>
    </source>
</evidence>
<feature type="domain" description="NADPH-dependent FMN reductase-like" evidence="4">
    <location>
        <begin position="11"/>
        <end position="162"/>
    </location>
</feature>
<protein>
    <submittedName>
        <fullName evidence="5">FMN reductase</fullName>
    </submittedName>
</protein>
<keyword evidence="2" id="KW-0288">FMN</keyword>
<dbReference type="InterPro" id="IPR005025">
    <property type="entry name" value="FMN_Rdtase-like_dom"/>
</dbReference>
<dbReference type="Gene3D" id="3.40.50.360">
    <property type="match status" value="1"/>
</dbReference>
<dbReference type="Proteomes" id="UP000315389">
    <property type="component" value="Unassembled WGS sequence"/>
</dbReference>
<dbReference type="SUPFAM" id="SSF52218">
    <property type="entry name" value="Flavoproteins"/>
    <property type="match status" value="1"/>
</dbReference>
<dbReference type="InterPro" id="IPR051814">
    <property type="entry name" value="NAD(P)H-dep_FMN_reductase"/>
</dbReference>
<dbReference type="Pfam" id="PF03358">
    <property type="entry name" value="FMN_red"/>
    <property type="match status" value="1"/>
</dbReference>
<gene>
    <name evidence="5" type="ORF">FB461_0635</name>
</gene>
<dbReference type="NCBIfam" id="TIGR04037">
    <property type="entry name" value="LLM_duo_CE1759"/>
    <property type="match status" value="1"/>
</dbReference>
<keyword evidence="1" id="KW-0285">Flavoprotein</keyword>